<accession>A0A1V2L3Z2</accession>
<dbReference type="EMBL" id="MPUK01000009">
    <property type="protein sequence ID" value="ONH65966.1"/>
    <property type="molecule type" value="Genomic_DNA"/>
</dbReference>
<reference evidence="2" key="1">
    <citation type="journal article" date="2017" name="Genome Announc.">
        <title>Genome sequences of Cyberlindnera fabianii 65, Pichia kudriavzevii 129, and Saccharomyces cerevisiae 131 isolated from fermented masau fruits in Zimbabwe.</title>
        <authorList>
            <person name="van Rijswijck I.M.H."/>
            <person name="Derks M.F.L."/>
            <person name="Abee T."/>
            <person name="de Ridder D."/>
            <person name="Smid E.J."/>
        </authorList>
    </citation>
    <scope>NUCLEOTIDE SEQUENCE [LARGE SCALE GENOMIC DNA]</scope>
    <source>
        <strain evidence="2">65</strain>
    </source>
</reference>
<dbReference type="Proteomes" id="UP000189513">
    <property type="component" value="Unassembled WGS sequence"/>
</dbReference>
<dbReference type="InterPro" id="IPR051402">
    <property type="entry name" value="KPR-Related"/>
</dbReference>
<dbReference type="GO" id="GO:0005737">
    <property type="term" value="C:cytoplasm"/>
    <property type="evidence" value="ECO:0007669"/>
    <property type="project" value="TreeGrafter"/>
</dbReference>
<protein>
    <submittedName>
        <fullName evidence="1">Styryl dye vacuolar localization protein 3</fullName>
    </submittedName>
</protein>
<dbReference type="AlphaFoldDB" id="A0A1V2L3Z2"/>
<gene>
    <name evidence="1" type="ORF">BON22_4309</name>
</gene>
<organism evidence="1 2">
    <name type="scientific">Cyberlindnera fabianii</name>
    <name type="common">Yeast</name>
    <name type="synonym">Hansenula fabianii</name>
    <dbReference type="NCBI Taxonomy" id="36022"/>
    <lineage>
        <taxon>Eukaryota</taxon>
        <taxon>Fungi</taxon>
        <taxon>Dikarya</taxon>
        <taxon>Ascomycota</taxon>
        <taxon>Saccharomycotina</taxon>
        <taxon>Saccharomycetes</taxon>
        <taxon>Phaffomycetales</taxon>
        <taxon>Phaffomycetaceae</taxon>
        <taxon>Cyberlindnera</taxon>
    </lineage>
</organism>
<proteinExistence type="predicted"/>
<dbReference type="VEuPathDB" id="FungiDB:BON22_4309"/>
<evidence type="ECO:0000313" key="2">
    <source>
        <dbReference type="Proteomes" id="UP000189513"/>
    </source>
</evidence>
<dbReference type="PANTHER" id="PTHR21708">
    <property type="entry name" value="PROBABLE 2-DEHYDROPANTOATE 2-REDUCTASE"/>
    <property type="match status" value="1"/>
</dbReference>
<keyword evidence="2" id="KW-1185">Reference proteome</keyword>
<name>A0A1V2L3Z2_CYBFA</name>
<dbReference type="STRING" id="36022.A0A1V2L3Z2"/>
<comment type="caution">
    <text evidence="1">The sequence shown here is derived from an EMBL/GenBank/DDBJ whole genome shotgun (WGS) entry which is preliminary data.</text>
</comment>
<sequence length="173" mass="19714">MTSRLNLLAVGSNPKILHYLWRFQSTNKLKLHLVTDELPSSKSITLLDEATNTGHTISPDIIATDIPSLGSTKYDLVLLSHPSLFKIFQIYSSSLVPVIGKKTIIIIESTGFVNLEPFLKNCLPTRPFTRCFLLYIIILTFKHNKILVHWLNYLDLNKLIQQESLQRTHTLNS</sequence>
<dbReference type="PANTHER" id="PTHR21708:SF25">
    <property type="entry name" value="PROTEIN PAM1-RELATED"/>
    <property type="match status" value="1"/>
</dbReference>
<evidence type="ECO:0000313" key="1">
    <source>
        <dbReference type="EMBL" id="ONH65966.1"/>
    </source>
</evidence>